<comment type="caution">
    <text evidence="8">The sequence shown here is derived from an EMBL/GenBank/DDBJ whole genome shotgun (WGS) entry which is preliminary data.</text>
</comment>
<evidence type="ECO:0000259" key="7">
    <source>
        <dbReference type="PROSITE" id="PS51895"/>
    </source>
</evidence>
<protein>
    <recommendedName>
        <fullName evidence="7">AA1-like domain-containing protein</fullName>
    </recommendedName>
</protein>
<feature type="signal peptide" evidence="6">
    <location>
        <begin position="1"/>
        <end position="17"/>
    </location>
</feature>
<evidence type="ECO:0000256" key="6">
    <source>
        <dbReference type="SAM" id="SignalP"/>
    </source>
</evidence>
<keyword evidence="4" id="KW-1015">Disulfide bond</keyword>
<name>A0AAW0RBC2_9PEZI</name>
<sequence length="159" mass="16888">MQFTIAAAALFGTVALAAPAPQGADVRETLSLQDFSAHKKIVAGTTAAKVDSVSFQLVGSREEATFGVVCKGAAAAGADEIVYNTTTAYDCNGDKEHNYYFHVVRVDDKDVFTLRVNREVTSGWGYQSLVEVPTYCHAGGANSMACAQIGGEVDIEMRI</sequence>
<keyword evidence="2" id="KW-0964">Secreted</keyword>
<evidence type="ECO:0000256" key="4">
    <source>
        <dbReference type="ARBA" id="ARBA00023157"/>
    </source>
</evidence>
<feature type="chain" id="PRO_5043519498" description="AA1-like domain-containing protein" evidence="6">
    <location>
        <begin position="18"/>
        <end position="159"/>
    </location>
</feature>
<reference evidence="8 9" key="1">
    <citation type="submission" date="2023-01" db="EMBL/GenBank/DDBJ databases">
        <title>Analysis of 21 Apiospora genomes using comparative genomics revels a genus with tremendous synthesis potential of carbohydrate active enzymes and secondary metabolites.</title>
        <authorList>
            <person name="Sorensen T."/>
        </authorList>
    </citation>
    <scope>NUCLEOTIDE SEQUENCE [LARGE SCALE GENOMIC DNA]</scope>
    <source>
        <strain evidence="8 9">CBS 117206</strain>
    </source>
</reference>
<accession>A0AAW0RBC2</accession>
<keyword evidence="3 6" id="KW-0732">Signal</keyword>
<dbReference type="PROSITE" id="PS51895">
    <property type="entry name" value="AA1"/>
    <property type="match status" value="1"/>
</dbReference>
<evidence type="ECO:0000313" key="8">
    <source>
        <dbReference type="EMBL" id="KAK8132076.1"/>
    </source>
</evidence>
<evidence type="ECO:0000256" key="1">
    <source>
        <dbReference type="ARBA" id="ARBA00004613"/>
    </source>
</evidence>
<keyword evidence="9" id="KW-1185">Reference proteome</keyword>
<comment type="subcellular location">
    <subcellularLocation>
        <location evidence="1">Secreted</location>
    </subcellularLocation>
</comment>
<organism evidence="8 9">
    <name type="scientific">Apiospora kogelbergensis</name>
    <dbReference type="NCBI Taxonomy" id="1337665"/>
    <lineage>
        <taxon>Eukaryota</taxon>
        <taxon>Fungi</taxon>
        <taxon>Dikarya</taxon>
        <taxon>Ascomycota</taxon>
        <taxon>Pezizomycotina</taxon>
        <taxon>Sordariomycetes</taxon>
        <taxon>Xylariomycetidae</taxon>
        <taxon>Amphisphaeriales</taxon>
        <taxon>Apiosporaceae</taxon>
        <taxon>Apiospora</taxon>
    </lineage>
</organism>
<evidence type="ECO:0000256" key="5">
    <source>
        <dbReference type="PROSITE-ProRule" id="PRU01243"/>
    </source>
</evidence>
<dbReference type="AlphaFoldDB" id="A0AAW0RBC2"/>
<evidence type="ECO:0000256" key="3">
    <source>
        <dbReference type="ARBA" id="ARBA00022729"/>
    </source>
</evidence>
<comment type="caution">
    <text evidence="5">Lacks conserved residue(s) required for the propagation of feature annotation.</text>
</comment>
<dbReference type="Proteomes" id="UP001392437">
    <property type="component" value="Unassembled WGS sequence"/>
</dbReference>
<dbReference type="EMBL" id="JAQQWP010000001">
    <property type="protein sequence ID" value="KAK8132076.1"/>
    <property type="molecule type" value="Genomic_DNA"/>
</dbReference>
<dbReference type="GO" id="GO:0005576">
    <property type="term" value="C:extracellular region"/>
    <property type="evidence" value="ECO:0007669"/>
    <property type="project" value="UniProtKB-SubCell"/>
</dbReference>
<feature type="domain" description="AA1-like" evidence="7">
    <location>
        <begin position="25"/>
        <end position="159"/>
    </location>
</feature>
<proteinExistence type="predicted"/>
<gene>
    <name evidence="8" type="ORF">PG999_000249</name>
</gene>
<dbReference type="InterPro" id="IPR032382">
    <property type="entry name" value="AltA1"/>
</dbReference>
<evidence type="ECO:0000313" key="9">
    <source>
        <dbReference type="Proteomes" id="UP001392437"/>
    </source>
</evidence>
<dbReference type="Gene3D" id="2.40.350.20">
    <property type="match status" value="1"/>
</dbReference>
<evidence type="ECO:0000256" key="2">
    <source>
        <dbReference type="ARBA" id="ARBA00022525"/>
    </source>
</evidence>
<dbReference type="Pfam" id="PF16541">
    <property type="entry name" value="AltA1"/>
    <property type="match status" value="1"/>
</dbReference>